<evidence type="ECO:0000313" key="3">
    <source>
        <dbReference type="Proteomes" id="UP000799118"/>
    </source>
</evidence>
<protein>
    <recommendedName>
        <fullName evidence="4">Reverse transcriptase zinc-binding domain-containing protein</fullName>
    </recommendedName>
</protein>
<evidence type="ECO:0008006" key="4">
    <source>
        <dbReference type="Google" id="ProtNLM"/>
    </source>
</evidence>
<keyword evidence="3" id="KW-1185">Reference proteome</keyword>
<name>A0A6A4GMT1_9AGAR</name>
<dbReference type="Proteomes" id="UP000799118">
    <property type="component" value="Unassembled WGS sequence"/>
</dbReference>
<evidence type="ECO:0000256" key="1">
    <source>
        <dbReference type="SAM" id="MobiDB-lite"/>
    </source>
</evidence>
<feature type="compositionally biased region" description="Basic and acidic residues" evidence="1">
    <location>
        <begin position="25"/>
        <end position="40"/>
    </location>
</feature>
<accession>A0A6A4GMT1</accession>
<feature type="region of interest" description="Disordered" evidence="1">
    <location>
        <begin position="1"/>
        <end position="41"/>
    </location>
</feature>
<reference evidence="2" key="1">
    <citation type="journal article" date="2019" name="Environ. Microbiol.">
        <title>Fungal ecological strategies reflected in gene transcription - a case study of two litter decomposers.</title>
        <authorList>
            <person name="Barbi F."/>
            <person name="Kohler A."/>
            <person name="Barry K."/>
            <person name="Baskaran P."/>
            <person name="Daum C."/>
            <person name="Fauchery L."/>
            <person name="Ihrmark K."/>
            <person name="Kuo A."/>
            <person name="LaButti K."/>
            <person name="Lipzen A."/>
            <person name="Morin E."/>
            <person name="Grigoriev I.V."/>
            <person name="Henrissat B."/>
            <person name="Lindahl B."/>
            <person name="Martin F."/>
        </authorList>
    </citation>
    <scope>NUCLEOTIDE SEQUENCE</scope>
    <source>
        <strain evidence="2">JB14</strain>
    </source>
</reference>
<dbReference type="OrthoDB" id="2752996at2759"/>
<organism evidence="2 3">
    <name type="scientific">Gymnopus androsaceus JB14</name>
    <dbReference type="NCBI Taxonomy" id="1447944"/>
    <lineage>
        <taxon>Eukaryota</taxon>
        <taxon>Fungi</taxon>
        <taxon>Dikarya</taxon>
        <taxon>Basidiomycota</taxon>
        <taxon>Agaricomycotina</taxon>
        <taxon>Agaricomycetes</taxon>
        <taxon>Agaricomycetidae</taxon>
        <taxon>Agaricales</taxon>
        <taxon>Marasmiineae</taxon>
        <taxon>Omphalotaceae</taxon>
        <taxon>Gymnopus</taxon>
    </lineage>
</organism>
<gene>
    <name evidence="2" type="ORF">BT96DRAFT_948981</name>
</gene>
<dbReference type="EMBL" id="ML769861">
    <property type="protein sequence ID" value="KAE9386640.1"/>
    <property type="molecule type" value="Genomic_DNA"/>
</dbReference>
<dbReference type="AlphaFoldDB" id="A0A6A4GMT1"/>
<proteinExistence type="predicted"/>
<sequence>MSKTDNVAAKSDNTKAKQMVKKGLRLNEERGPENRDDPKMKQSGIKLTSATQELIYKAISKAQTSMRRAHRKNPMRGEIWKGIRHKNLSREARYFLMMLTHNAYMIGTNWHCFDKHELQERATCKKCRETESLEHILTTCRCNGQEIIWNLANEAWEKKGYNWRKPDLGDILTCALPKFNKNKNEEGDLRFYRMLISESARLIWLIRNNWVINEQAQELSETEIRNKWISVMNKQLTLDQDMTHHRFEKKALSKSLVLKTWAKVLLNENELNEDWTSQGCKVLVGIWPR</sequence>
<evidence type="ECO:0000313" key="2">
    <source>
        <dbReference type="EMBL" id="KAE9386640.1"/>
    </source>
</evidence>